<protein>
    <recommendedName>
        <fullName evidence="5">Putative 3-methyladenine DNA glycosylase</fullName>
        <ecNumber evidence="5">3.2.2.-</ecNumber>
    </recommendedName>
</protein>
<evidence type="ECO:0000313" key="7">
    <source>
        <dbReference type="Proteomes" id="UP000546464"/>
    </source>
</evidence>
<keyword evidence="4 5" id="KW-0234">DNA repair</keyword>
<comment type="caution">
    <text evidence="6">The sequence shown here is derived from an EMBL/GenBank/DDBJ whole genome shotgun (WGS) entry which is preliminary data.</text>
</comment>
<comment type="similarity">
    <text evidence="1 5">Belongs to the DNA glycosylase MPG family.</text>
</comment>
<evidence type="ECO:0000256" key="1">
    <source>
        <dbReference type="ARBA" id="ARBA00009232"/>
    </source>
</evidence>
<dbReference type="Pfam" id="PF02245">
    <property type="entry name" value="Pur_DNA_glyco"/>
    <property type="match status" value="2"/>
</dbReference>
<dbReference type="RefSeq" id="WP_185676167.1">
    <property type="nucleotide sequence ID" value="NZ_JACHVB010000035.1"/>
</dbReference>
<name>A0A842HG06_9BACT</name>
<dbReference type="Gene3D" id="3.10.300.10">
    <property type="entry name" value="Methylpurine-DNA glycosylase (MPG)"/>
    <property type="match status" value="2"/>
</dbReference>
<keyword evidence="2 5" id="KW-0227">DNA damage</keyword>
<reference evidence="6 7" key="1">
    <citation type="submission" date="2020-07" db="EMBL/GenBank/DDBJ databases">
        <authorList>
            <person name="Feng X."/>
        </authorList>
    </citation>
    <scope>NUCLEOTIDE SEQUENCE [LARGE SCALE GENOMIC DNA]</scope>
    <source>
        <strain evidence="6 7">JCM31066</strain>
    </source>
</reference>
<sequence length="179" mass="19898">MSIPKGKVLPVAFYRREAETVTRELLGKALCRALPGGGVRRCLLTELEAYVGPHDKACHASKGKTPRTAVMFEPGGVFYVYLCYGMHWMLNIVTGAKDYPAAVLVRGVEEISGPGRVTKQLGIGREQNALPVRRTSGLWVEDVGIEILDTQVERTPRIGINYAGEYWVNQPLRYLVRPK</sequence>
<evidence type="ECO:0000256" key="2">
    <source>
        <dbReference type="ARBA" id="ARBA00022763"/>
    </source>
</evidence>
<dbReference type="EC" id="3.2.2.-" evidence="5"/>
<dbReference type="GO" id="GO:0003905">
    <property type="term" value="F:alkylbase DNA N-glycosylase activity"/>
    <property type="evidence" value="ECO:0007669"/>
    <property type="project" value="InterPro"/>
</dbReference>
<dbReference type="PANTHER" id="PTHR10429">
    <property type="entry name" value="DNA-3-METHYLADENINE GLYCOSYLASE"/>
    <property type="match status" value="1"/>
</dbReference>
<dbReference type="AlphaFoldDB" id="A0A842HG06"/>
<dbReference type="PANTHER" id="PTHR10429:SF0">
    <property type="entry name" value="DNA-3-METHYLADENINE GLYCOSYLASE"/>
    <property type="match status" value="1"/>
</dbReference>
<gene>
    <name evidence="6" type="ORF">H5P28_13155</name>
</gene>
<dbReference type="SUPFAM" id="SSF50486">
    <property type="entry name" value="FMT C-terminal domain-like"/>
    <property type="match status" value="1"/>
</dbReference>
<dbReference type="InterPro" id="IPR036995">
    <property type="entry name" value="MPG_sf"/>
</dbReference>
<dbReference type="Proteomes" id="UP000546464">
    <property type="component" value="Unassembled WGS sequence"/>
</dbReference>
<dbReference type="HAMAP" id="MF_00527">
    <property type="entry name" value="3MGH"/>
    <property type="match status" value="1"/>
</dbReference>
<proteinExistence type="inferred from homology"/>
<keyword evidence="7" id="KW-1185">Reference proteome</keyword>
<accession>A0A842HG06</accession>
<dbReference type="GO" id="GO:0006284">
    <property type="term" value="P:base-excision repair"/>
    <property type="evidence" value="ECO:0007669"/>
    <property type="project" value="InterPro"/>
</dbReference>
<evidence type="ECO:0000256" key="5">
    <source>
        <dbReference type="HAMAP-Rule" id="MF_00527"/>
    </source>
</evidence>
<dbReference type="InterPro" id="IPR011034">
    <property type="entry name" value="Formyl_transferase-like_C_sf"/>
</dbReference>
<keyword evidence="3 5" id="KW-0378">Hydrolase</keyword>
<evidence type="ECO:0000313" key="6">
    <source>
        <dbReference type="EMBL" id="MBC2595209.1"/>
    </source>
</evidence>
<dbReference type="GO" id="GO:0003677">
    <property type="term" value="F:DNA binding"/>
    <property type="evidence" value="ECO:0007669"/>
    <property type="project" value="InterPro"/>
</dbReference>
<dbReference type="CDD" id="cd00540">
    <property type="entry name" value="AAG"/>
    <property type="match status" value="1"/>
</dbReference>
<dbReference type="EMBL" id="JACHVB010000035">
    <property type="protein sequence ID" value="MBC2595209.1"/>
    <property type="molecule type" value="Genomic_DNA"/>
</dbReference>
<organism evidence="6 7">
    <name type="scientific">Ruficoccus amylovorans</name>
    <dbReference type="NCBI Taxonomy" id="1804625"/>
    <lineage>
        <taxon>Bacteria</taxon>
        <taxon>Pseudomonadati</taxon>
        <taxon>Verrucomicrobiota</taxon>
        <taxon>Opitutia</taxon>
        <taxon>Puniceicoccales</taxon>
        <taxon>Cerasicoccaceae</taxon>
        <taxon>Ruficoccus</taxon>
    </lineage>
</organism>
<dbReference type="InterPro" id="IPR003180">
    <property type="entry name" value="MPG"/>
</dbReference>
<evidence type="ECO:0000256" key="3">
    <source>
        <dbReference type="ARBA" id="ARBA00022801"/>
    </source>
</evidence>
<evidence type="ECO:0000256" key="4">
    <source>
        <dbReference type="ARBA" id="ARBA00023204"/>
    </source>
</evidence>